<keyword evidence="2" id="KW-1185">Reference proteome</keyword>
<dbReference type="PANTHER" id="PTHR15140">
    <property type="entry name" value="TUBULIN-SPECIFIC CHAPERONE E"/>
    <property type="match status" value="1"/>
</dbReference>
<organism evidence="1 2">
    <name type="scientific">Solanum stoloniferum</name>
    <dbReference type="NCBI Taxonomy" id="62892"/>
    <lineage>
        <taxon>Eukaryota</taxon>
        <taxon>Viridiplantae</taxon>
        <taxon>Streptophyta</taxon>
        <taxon>Embryophyta</taxon>
        <taxon>Tracheophyta</taxon>
        <taxon>Spermatophyta</taxon>
        <taxon>Magnoliopsida</taxon>
        <taxon>eudicotyledons</taxon>
        <taxon>Gunneridae</taxon>
        <taxon>Pentapetalae</taxon>
        <taxon>asterids</taxon>
        <taxon>lamiids</taxon>
        <taxon>Solanales</taxon>
        <taxon>Solanaceae</taxon>
        <taxon>Solanoideae</taxon>
        <taxon>Solaneae</taxon>
        <taxon>Solanum</taxon>
    </lineage>
</organism>
<dbReference type="EMBL" id="JBJKTR010000018">
    <property type="protein sequence ID" value="KAL3335175.1"/>
    <property type="molecule type" value="Genomic_DNA"/>
</dbReference>
<protein>
    <submittedName>
        <fullName evidence="1">Uncharacterized protein</fullName>
    </submittedName>
</protein>
<gene>
    <name evidence="1" type="ORF">AABB24_031393</name>
</gene>
<name>A0ABD2RU21_9SOLN</name>
<dbReference type="SUPFAM" id="SSF52058">
    <property type="entry name" value="L domain-like"/>
    <property type="match status" value="1"/>
</dbReference>
<dbReference type="Gene3D" id="3.80.10.10">
    <property type="entry name" value="Ribonuclease Inhibitor"/>
    <property type="match status" value="2"/>
</dbReference>
<evidence type="ECO:0000313" key="2">
    <source>
        <dbReference type="Proteomes" id="UP001627284"/>
    </source>
</evidence>
<dbReference type="PANTHER" id="PTHR15140:SF40">
    <property type="entry name" value="LATE BLIGHT RESISTANCE PROTEIN HOMOLOG R1C-3"/>
    <property type="match status" value="1"/>
</dbReference>
<dbReference type="InterPro" id="IPR032675">
    <property type="entry name" value="LRR_dom_sf"/>
</dbReference>
<reference evidence="1 2" key="1">
    <citation type="submission" date="2024-05" db="EMBL/GenBank/DDBJ databases">
        <title>De novo assembly of an allotetraploid wild potato.</title>
        <authorList>
            <person name="Hosaka A.J."/>
        </authorList>
    </citation>
    <scope>NUCLEOTIDE SEQUENCE [LARGE SCALE GENOMIC DNA]</scope>
    <source>
        <tissue evidence="1">Young leaves</tissue>
    </source>
</reference>
<proteinExistence type="predicted"/>
<evidence type="ECO:0000313" key="1">
    <source>
        <dbReference type="EMBL" id="KAL3335175.1"/>
    </source>
</evidence>
<dbReference type="Proteomes" id="UP001627284">
    <property type="component" value="Unassembled WGS sequence"/>
</dbReference>
<accession>A0ABD2RU21</accession>
<dbReference type="AlphaFoldDB" id="A0ABD2RU21"/>
<comment type="caution">
    <text evidence="1">The sequence shown here is derived from an EMBL/GenBank/DDBJ whole genome shotgun (WGS) entry which is preliminary data.</text>
</comment>
<sequence length="373" mass="43981">MQLTVPYNPYQHLHSMESWLCIYIHDDLVKQLDHSDYRLDKIPMLDFKETNSLEFIAHPKLNTWNNRYSNPLHLLVKLRFVRALHLMDVELPNSWATAMQSLTQLRYLALYVQHFDCKWISHLHHLQSLQLKSSEIIHLRASTLWEMTKLRHVNIDGFSLVWVVNDQGSFEETSTTMLENMKTFRTCHIRLDNMNSRFLWRFPNLEELSLNIKNVLEFPLFPIPEVHTHLHSLSLELSSLILRNSVGWKSNFVSPPNLRHLHLAGFLLTEEMVLNIASMKKLESLKLEVEFPWRLSQSYCWDVRNVQFRALKYLTLLSGEIDEWKASEESFPVLEEISIQATGHKSSLLALQIFQHFDLLNCPTASIHLWFQL</sequence>